<dbReference type="NCBIfam" id="TIGR02971">
    <property type="entry name" value="heterocyst_DevB"/>
    <property type="match status" value="1"/>
</dbReference>
<protein>
    <submittedName>
        <fullName evidence="6">ABC exporter membrane fusion protein</fullName>
    </submittedName>
</protein>
<dbReference type="PRINTS" id="PR01490">
    <property type="entry name" value="RTXTOXIND"/>
</dbReference>
<dbReference type="Gene3D" id="1.10.287.470">
    <property type="entry name" value="Helix hairpin bin"/>
    <property type="match status" value="1"/>
</dbReference>
<keyword evidence="2 3" id="KW-0175">Coiled coil</keyword>
<comment type="subcellular location">
    <subcellularLocation>
        <location evidence="1">Cell envelope</location>
    </subcellularLocation>
</comment>
<evidence type="ECO:0000256" key="3">
    <source>
        <dbReference type="SAM" id="Coils"/>
    </source>
</evidence>
<dbReference type="Proteomes" id="UP000757435">
    <property type="component" value="Unassembled WGS sequence"/>
</dbReference>
<dbReference type="PANTHER" id="PTHR32347:SF27">
    <property type="entry name" value="RND EFFLUX PUMP MEMBRANE FUSION PROTEIN BARREL-SANDWICH DOMAIN-CONTAINING PROTEIN"/>
    <property type="match status" value="1"/>
</dbReference>
<feature type="domain" description="Multidrug resistance protein MdtA-like alpha-helical hairpin" evidence="5">
    <location>
        <begin position="156"/>
        <end position="211"/>
    </location>
</feature>
<comment type="caution">
    <text evidence="6">The sequence shown here is derived from an EMBL/GenBank/DDBJ whole genome shotgun (WGS) entry which is preliminary data.</text>
</comment>
<sequence length="390" mass="42687">MNIQQLTKPSNRWMLGLMAGGVLFTGGIAYYGISQFVVKKPVENTQTTPIIKSIVALGRLEPETEVTKVSVPATLSNDRVAQLLVKRGDRVQANQVIAILDSRDRLQGALLEAEQQVAVTQAELAQVKAGAKSGEIEAQQAEIGRLQAELAGETRRQQATLASLEAEVNNGRSEYNRYQLLYQDGAISASQFDQRRLAFQKAQAQFNEGKANQSRTTDTLQAQIESARANLNRIAEVRPVDVQTAQAKVEQAIAVAQRAKADLRQAEVRSPQAGQILEIYAKAGEVVGEKGIADLGQTRQMRVVAEVYQSDIRKIRIGQQAVITGEPFSEELRGTVEEIGLQVSQQEIFNNQPGENLDQRVVKVRIRLNAASSDRVAGLTNLQVQVAIQP</sequence>
<gene>
    <name evidence="6" type="ORF">KME15_28115</name>
</gene>
<feature type="coiled-coil region" evidence="3">
    <location>
        <begin position="103"/>
        <end position="181"/>
    </location>
</feature>
<reference evidence="6" key="1">
    <citation type="submission" date="2021-05" db="EMBL/GenBank/DDBJ databases">
        <authorList>
            <person name="Pietrasiak N."/>
            <person name="Ward R."/>
            <person name="Stajich J.E."/>
            <person name="Kurbessoian T."/>
        </authorList>
    </citation>
    <scope>NUCLEOTIDE SEQUENCE</scope>
    <source>
        <strain evidence="6">UHER 2000/2452</strain>
    </source>
</reference>
<dbReference type="InterPro" id="IPR050465">
    <property type="entry name" value="UPF0194_transport"/>
</dbReference>
<feature type="transmembrane region" description="Helical" evidence="4">
    <location>
        <begin position="12"/>
        <end position="33"/>
    </location>
</feature>
<dbReference type="SUPFAM" id="SSF111369">
    <property type="entry name" value="HlyD-like secretion proteins"/>
    <property type="match status" value="2"/>
</dbReference>
<evidence type="ECO:0000256" key="4">
    <source>
        <dbReference type="SAM" id="Phobius"/>
    </source>
</evidence>
<dbReference type="Pfam" id="PF25876">
    <property type="entry name" value="HH_MFP_RND"/>
    <property type="match status" value="1"/>
</dbReference>
<keyword evidence="4" id="KW-1133">Transmembrane helix</keyword>
<dbReference type="EMBL" id="JAHHHD010000082">
    <property type="protein sequence ID" value="MBW4662529.1"/>
    <property type="molecule type" value="Genomic_DNA"/>
</dbReference>
<dbReference type="InterPro" id="IPR058624">
    <property type="entry name" value="MdtA-like_HH"/>
</dbReference>
<evidence type="ECO:0000259" key="5">
    <source>
        <dbReference type="Pfam" id="PF25876"/>
    </source>
</evidence>
<dbReference type="PANTHER" id="PTHR32347">
    <property type="entry name" value="EFFLUX SYSTEM COMPONENT YKNX-RELATED"/>
    <property type="match status" value="1"/>
</dbReference>
<proteinExistence type="predicted"/>
<reference evidence="6" key="2">
    <citation type="journal article" date="2022" name="Microbiol. Resour. Announc.">
        <title>Metagenome Sequencing to Explore Phylogenomics of Terrestrial Cyanobacteria.</title>
        <authorList>
            <person name="Ward R.D."/>
            <person name="Stajich J.E."/>
            <person name="Johansen J.R."/>
            <person name="Huntemann M."/>
            <person name="Clum A."/>
            <person name="Foster B."/>
            <person name="Foster B."/>
            <person name="Roux S."/>
            <person name="Palaniappan K."/>
            <person name="Varghese N."/>
            <person name="Mukherjee S."/>
            <person name="Reddy T.B.K."/>
            <person name="Daum C."/>
            <person name="Copeland A."/>
            <person name="Chen I.A."/>
            <person name="Ivanova N.N."/>
            <person name="Kyrpides N.C."/>
            <person name="Shapiro N."/>
            <person name="Eloe-Fadrosh E.A."/>
            <person name="Pietrasiak N."/>
        </authorList>
    </citation>
    <scope>NUCLEOTIDE SEQUENCE</scope>
    <source>
        <strain evidence="6">UHER 2000/2452</strain>
    </source>
</reference>
<evidence type="ECO:0000313" key="6">
    <source>
        <dbReference type="EMBL" id="MBW4662529.1"/>
    </source>
</evidence>
<name>A0A951QI61_9CYAN</name>
<dbReference type="Gene3D" id="2.40.30.170">
    <property type="match status" value="1"/>
</dbReference>
<feature type="coiled-coil region" evidence="3">
    <location>
        <begin position="242"/>
        <end position="269"/>
    </location>
</feature>
<dbReference type="AlphaFoldDB" id="A0A951QI61"/>
<evidence type="ECO:0000313" key="7">
    <source>
        <dbReference type="Proteomes" id="UP000757435"/>
    </source>
</evidence>
<evidence type="ECO:0000256" key="2">
    <source>
        <dbReference type="ARBA" id="ARBA00023054"/>
    </source>
</evidence>
<dbReference type="InterPro" id="IPR014315">
    <property type="entry name" value="ABC_heterocyst_DevB"/>
</dbReference>
<evidence type="ECO:0000256" key="1">
    <source>
        <dbReference type="ARBA" id="ARBA00004196"/>
    </source>
</evidence>
<dbReference type="GO" id="GO:0030313">
    <property type="term" value="C:cell envelope"/>
    <property type="evidence" value="ECO:0007669"/>
    <property type="project" value="UniProtKB-SubCell"/>
</dbReference>
<keyword evidence="4" id="KW-0472">Membrane</keyword>
<keyword evidence="4" id="KW-0812">Transmembrane</keyword>
<accession>A0A951QI61</accession>
<organism evidence="6 7">
    <name type="scientific">Drouetiella hepatica Uher 2000/2452</name>
    <dbReference type="NCBI Taxonomy" id="904376"/>
    <lineage>
        <taxon>Bacteria</taxon>
        <taxon>Bacillati</taxon>
        <taxon>Cyanobacteriota</taxon>
        <taxon>Cyanophyceae</taxon>
        <taxon>Oculatellales</taxon>
        <taxon>Oculatellaceae</taxon>
        <taxon>Drouetiella</taxon>
    </lineage>
</organism>